<comment type="caution">
    <text evidence="1">The sequence shown here is derived from an EMBL/GenBank/DDBJ whole genome shotgun (WGS) entry which is preliminary data.</text>
</comment>
<evidence type="ECO:0000313" key="1">
    <source>
        <dbReference type="EMBL" id="KAJ0178308.1"/>
    </source>
</evidence>
<dbReference type="EMBL" id="CM034396">
    <property type="protein sequence ID" value="KAJ0178308.1"/>
    <property type="molecule type" value="Genomic_DNA"/>
</dbReference>
<keyword evidence="2" id="KW-1185">Reference proteome</keyword>
<reference evidence="1 2" key="1">
    <citation type="journal article" date="2021" name="Front. Genet.">
        <title>Chromosome-Level Genome Assembly Reveals Significant Gene Expansion in the Toll and IMD Signaling Pathways of Dendrolimus kikuchii.</title>
        <authorList>
            <person name="Zhou J."/>
            <person name="Wu P."/>
            <person name="Xiong Z."/>
            <person name="Liu N."/>
            <person name="Zhao N."/>
            <person name="Ji M."/>
            <person name="Qiu Y."/>
            <person name="Yang B."/>
        </authorList>
    </citation>
    <scope>NUCLEOTIDE SEQUENCE [LARGE SCALE GENOMIC DNA]</scope>
    <source>
        <strain evidence="1">Ann1</strain>
    </source>
</reference>
<name>A0ACC1D344_9NEOP</name>
<evidence type="ECO:0000313" key="2">
    <source>
        <dbReference type="Proteomes" id="UP000824533"/>
    </source>
</evidence>
<proteinExistence type="predicted"/>
<protein>
    <submittedName>
        <fullName evidence="1">Uncharacterized protein</fullName>
    </submittedName>
</protein>
<accession>A0ACC1D344</accession>
<dbReference type="Proteomes" id="UP000824533">
    <property type="component" value="Linkage Group LG10"/>
</dbReference>
<sequence length="1253" mass="144062">MTSLNDTVDVTKEKFLTNSYKYKNTYFSKKSKHVLKSKENTYNIKCNKELKRKLKKYKLRHDGKEDQDVLDVSNFLITSLIIKSPNSKEQHQSNIEEIEYTRPKNYLFKMGRQNSRSNGTISGNNSKEKSLKESNVYEENTPSQSDNQLRKQTNAFQLLMDSRDKVIGSNSLGKEKSIEEEEEFKMIEKKELRMKRAMLLQKMAEAKGSLKKTEMEEYQECCIKKKMEKRAEKLRNMILNKETKTKKYTNKSDKVNSDKNAQINETAETNGMKLNTFQIVNMFNECEVQVKISPKKKQIPKDEEEFLKKLSPSLRKKENMLSYFKKLEKEVETTPEKSECDSLLIKVKLKTKNKNNNKRKLSLKKTTDSSKDLLLISNNNINKVGSQNLEISKDNKQKESINTLTNQPTKTNVTLMVNEERPKRNIKRPVKYVDDSKLSSSDEDCHIFTPKKKKSMKMPLKSKFFDNSSADVPLSVEKSKKLTKEKIMHKESQKKPVKLAPIFATKVQPSLVDIEAKNKFLQSGVPDQLKKRSIKQEVSSSVSTCFPMTVHIQQHIENTKNDTEMQHNIPLMDINMENCTCKPSDELYKSLIHVSNTQSVEKNLTLPTLDVNMMLKNIKQVYKRFPVYRTYRLLKDKNKGELKDHSYLELDNSVEIMNSFVDIWNENPDQLNWTSKFKSTSSKHIIGNFESIKELKKWLVQWTENEAKNKISSKDDSDFSDFYNSDTDSRESMKATNNLLIITGPVGCGKTSGVYAVAAELAFKVLEVNASGKRTGKIMLQDLHEATQSHKVNRGTSGTESSQKSQDFVNESSVSKPKKRGRPKKCNEKLSQKYSGIKTEISNGTQPSQETTRTAMSLILIDDADIVFEQDDGFCSAIVQLVQCSKRPVILITSTQSCVHLQRFFQIGKIIKMKPLLPRMLGTWLDLLCLANNGICWPGIGAKFLEYFKGDMRKTINYLQFYTQTENSNDDGITTSLDVDMNIQHLDDEKSNMSWVDPVDVENSDPLSLDINQIWTLFTSEMFDLVKSRHTIPLFNIWWNIPKLLNVSPDKSAVLDKQKYSELDSKNSQDHLVHLDSLANVIDAISISDLFVIKRADNACVTNLPWFTAETHSVSEHDNEENYTRAFELSEEISQEYVKSNILLALKYRSSGNLDSMPLDFPGMKIKREKARIVSRHNSLNTCLNPSAVLDRRALALDYWSSCRNICRIERTKTDNNSKRNNRFCHYLKSLNANCKSESFENLAESLFVKEID</sequence>
<organism evidence="1 2">
    <name type="scientific">Dendrolimus kikuchii</name>
    <dbReference type="NCBI Taxonomy" id="765133"/>
    <lineage>
        <taxon>Eukaryota</taxon>
        <taxon>Metazoa</taxon>
        <taxon>Ecdysozoa</taxon>
        <taxon>Arthropoda</taxon>
        <taxon>Hexapoda</taxon>
        <taxon>Insecta</taxon>
        <taxon>Pterygota</taxon>
        <taxon>Neoptera</taxon>
        <taxon>Endopterygota</taxon>
        <taxon>Lepidoptera</taxon>
        <taxon>Glossata</taxon>
        <taxon>Ditrysia</taxon>
        <taxon>Bombycoidea</taxon>
        <taxon>Lasiocampidae</taxon>
        <taxon>Dendrolimus</taxon>
    </lineage>
</organism>
<gene>
    <name evidence="1" type="ORF">K1T71_006131</name>
</gene>